<feature type="transmembrane region" description="Helical" evidence="1">
    <location>
        <begin position="20"/>
        <end position="36"/>
    </location>
</feature>
<keyword evidence="1" id="KW-0472">Membrane</keyword>
<dbReference type="AlphaFoldDB" id="A0A8X6SMA0"/>
<proteinExistence type="predicted"/>
<dbReference type="EMBL" id="BMAU01021337">
    <property type="protein sequence ID" value="GFY16076.1"/>
    <property type="molecule type" value="Genomic_DNA"/>
</dbReference>
<reference evidence="2" key="1">
    <citation type="submission" date="2020-08" db="EMBL/GenBank/DDBJ databases">
        <title>Multicomponent nature underlies the extraordinary mechanical properties of spider dragline silk.</title>
        <authorList>
            <person name="Kono N."/>
            <person name="Nakamura H."/>
            <person name="Mori M."/>
            <person name="Yoshida Y."/>
            <person name="Ohtoshi R."/>
            <person name="Malay A.D."/>
            <person name="Moran D.A.P."/>
            <person name="Tomita M."/>
            <person name="Numata K."/>
            <person name="Arakawa K."/>
        </authorList>
    </citation>
    <scope>NUCLEOTIDE SEQUENCE</scope>
</reference>
<protein>
    <submittedName>
        <fullName evidence="2">Uncharacterized protein</fullName>
    </submittedName>
</protein>
<sequence length="110" mass="12961">MRRVTTKSSWKLHNDLCKSGFKMAVGILTILLSVFVHFEDFFWHVGILTLTILVHRVLWKRRWGKCLDICSDKVDTVFEKVNEALFWMKQVAGIIFNQQTQCHSSIFSWN</sequence>
<name>A0A8X6SMA0_TRICX</name>
<keyword evidence="3" id="KW-1185">Reference proteome</keyword>
<keyword evidence="1" id="KW-1133">Transmembrane helix</keyword>
<gene>
    <name evidence="2" type="ORF">TNCV_3530791</name>
</gene>
<keyword evidence="1" id="KW-0812">Transmembrane</keyword>
<evidence type="ECO:0000313" key="2">
    <source>
        <dbReference type="EMBL" id="GFY16076.1"/>
    </source>
</evidence>
<evidence type="ECO:0000256" key="1">
    <source>
        <dbReference type="SAM" id="Phobius"/>
    </source>
</evidence>
<organism evidence="2 3">
    <name type="scientific">Trichonephila clavipes</name>
    <name type="common">Golden silk orbweaver</name>
    <name type="synonym">Nephila clavipes</name>
    <dbReference type="NCBI Taxonomy" id="2585209"/>
    <lineage>
        <taxon>Eukaryota</taxon>
        <taxon>Metazoa</taxon>
        <taxon>Ecdysozoa</taxon>
        <taxon>Arthropoda</taxon>
        <taxon>Chelicerata</taxon>
        <taxon>Arachnida</taxon>
        <taxon>Araneae</taxon>
        <taxon>Araneomorphae</taxon>
        <taxon>Entelegynae</taxon>
        <taxon>Araneoidea</taxon>
        <taxon>Nephilidae</taxon>
        <taxon>Trichonephila</taxon>
    </lineage>
</organism>
<evidence type="ECO:0000313" key="3">
    <source>
        <dbReference type="Proteomes" id="UP000887159"/>
    </source>
</evidence>
<dbReference type="Proteomes" id="UP000887159">
    <property type="component" value="Unassembled WGS sequence"/>
</dbReference>
<feature type="transmembrane region" description="Helical" evidence="1">
    <location>
        <begin position="42"/>
        <end position="59"/>
    </location>
</feature>
<comment type="caution">
    <text evidence="2">The sequence shown here is derived from an EMBL/GenBank/DDBJ whole genome shotgun (WGS) entry which is preliminary data.</text>
</comment>
<accession>A0A8X6SMA0</accession>